<organism evidence="3 4">
    <name type="scientific">Rhodopirellula europaea 6C</name>
    <dbReference type="NCBI Taxonomy" id="1263867"/>
    <lineage>
        <taxon>Bacteria</taxon>
        <taxon>Pseudomonadati</taxon>
        <taxon>Planctomycetota</taxon>
        <taxon>Planctomycetia</taxon>
        <taxon>Pirellulales</taxon>
        <taxon>Pirellulaceae</taxon>
        <taxon>Rhodopirellula</taxon>
    </lineage>
</organism>
<dbReference type="PRINTS" id="PR00069">
    <property type="entry name" value="ALDKETRDTASE"/>
</dbReference>
<dbReference type="GO" id="GO:0005829">
    <property type="term" value="C:cytosol"/>
    <property type="evidence" value="ECO:0007669"/>
    <property type="project" value="TreeGrafter"/>
</dbReference>
<dbReference type="InterPro" id="IPR023210">
    <property type="entry name" value="NADP_OxRdtase_dom"/>
</dbReference>
<comment type="caution">
    <text evidence="3">The sequence shown here is derived from an EMBL/GenBank/DDBJ whole genome shotgun (WGS) entry which is preliminary data.</text>
</comment>
<evidence type="ECO:0000313" key="3">
    <source>
        <dbReference type="EMBL" id="EMB15714.1"/>
    </source>
</evidence>
<dbReference type="PANTHER" id="PTHR43364:SF4">
    <property type="entry name" value="NAD(P)-LINKED OXIDOREDUCTASE SUPERFAMILY PROTEIN"/>
    <property type="match status" value="1"/>
</dbReference>
<protein>
    <submittedName>
        <fullName evidence="3">Aldo/keto reductase</fullName>
    </submittedName>
</protein>
<keyword evidence="1" id="KW-0560">Oxidoreductase</keyword>
<dbReference type="SUPFAM" id="SSF51430">
    <property type="entry name" value="NAD(P)-linked oxidoreductase"/>
    <property type="match status" value="1"/>
</dbReference>
<dbReference type="GO" id="GO:0016491">
    <property type="term" value="F:oxidoreductase activity"/>
    <property type="evidence" value="ECO:0007669"/>
    <property type="project" value="UniProtKB-KW"/>
</dbReference>
<name>M2B0F6_9BACT</name>
<dbReference type="Gene3D" id="3.20.20.100">
    <property type="entry name" value="NADP-dependent oxidoreductase domain"/>
    <property type="match status" value="1"/>
</dbReference>
<reference evidence="3" key="1">
    <citation type="submission" date="2012-11" db="EMBL/GenBank/DDBJ databases">
        <title>Permanent draft genomes of Rhodopirellula europaea strain SH398 and 6C.</title>
        <authorList>
            <person name="Richter M."/>
            <person name="Richter-Heitmann T."/>
            <person name="Frank C."/>
            <person name="Harder J."/>
            <person name="Glockner F.O."/>
        </authorList>
    </citation>
    <scope>NUCLEOTIDE SEQUENCE</scope>
    <source>
        <strain evidence="3">6C</strain>
    </source>
</reference>
<dbReference type="PANTHER" id="PTHR43364">
    <property type="entry name" value="NADH-SPECIFIC METHYLGLYOXAL REDUCTASE-RELATED"/>
    <property type="match status" value="1"/>
</dbReference>
<evidence type="ECO:0000259" key="2">
    <source>
        <dbReference type="Pfam" id="PF00248"/>
    </source>
</evidence>
<gene>
    <name evidence="3" type="ORF">RE6C_03555</name>
</gene>
<evidence type="ECO:0000256" key="1">
    <source>
        <dbReference type="ARBA" id="ARBA00023002"/>
    </source>
</evidence>
<dbReference type="CDD" id="cd19090">
    <property type="entry name" value="AKR_AKR15A-like"/>
    <property type="match status" value="1"/>
</dbReference>
<keyword evidence="4" id="KW-1185">Reference proteome</keyword>
<dbReference type="Proteomes" id="UP000011529">
    <property type="component" value="Unassembled WGS sequence"/>
</dbReference>
<dbReference type="InterPro" id="IPR020471">
    <property type="entry name" value="AKR"/>
</dbReference>
<accession>M2B0F6</accession>
<proteinExistence type="predicted"/>
<feature type="domain" description="NADP-dependent oxidoreductase" evidence="2">
    <location>
        <begin position="76"/>
        <end position="345"/>
    </location>
</feature>
<dbReference type="EMBL" id="ANMO01000164">
    <property type="protein sequence ID" value="EMB15714.1"/>
    <property type="molecule type" value="Genomic_DNA"/>
</dbReference>
<reference evidence="3" key="2">
    <citation type="journal article" date="2013" name="Mar. Genomics">
        <title>Expression of sulfatases in Rhodopirellula baltica and the diversity of sulfatases in the genus Rhodopirellula.</title>
        <authorList>
            <person name="Wegner C.E."/>
            <person name="Richter-Heitmann T."/>
            <person name="Klindworth A."/>
            <person name="Klockow C."/>
            <person name="Richter M."/>
            <person name="Achstetter T."/>
            <person name="Glockner F.O."/>
            <person name="Harder J."/>
        </authorList>
    </citation>
    <scope>NUCLEOTIDE SEQUENCE [LARGE SCALE GENOMIC DNA]</scope>
    <source>
        <strain evidence="3">6C</strain>
    </source>
</reference>
<dbReference type="InterPro" id="IPR036812">
    <property type="entry name" value="NAD(P)_OxRdtase_dom_sf"/>
</dbReference>
<dbReference type="InterPro" id="IPR050523">
    <property type="entry name" value="AKR_Detox_Biosynth"/>
</dbReference>
<evidence type="ECO:0000313" key="4">
    <source>
        <dbReference type="Proteomes" id="UP000011529"/>
    </source>
</evidence>
<dbReference type="Pfam" id="PF00248">
    <property type="entry name" value="Aldo_ket_red"/>
    <property type="match status" value="1"/>
</dbReference>
<dbReference type="AlphaFoldDB" id="M2B0F6"/>
<sequence length="388" mass="42064">MLAGHNRHPSFPSTTTCQHPLTIATEPSNAEAFGNVQSKLSTHPIMETRRLGRTDLQTSVLSIGGLYTSSLAGGVAESKRIMQRAIDLGVNALDTAPAYADSEATVGEAIAGIDAPLIVTTKLGGRPKPFDPQDINGLRHSVDESLRLLGRDHIDILMVHEPDRPQQYPWWSSYEPLEGPALDLMDELKAAGKIRYTGLAGTTVTELSSLVKSNRFDVVLTAFNYNVLFREAAESVIPAAVENDMGIVLGSAYGQGFLTRRADTEVLAKPIWLAEARQQQLLAYYELLDQAAMPAFEMCLRFVLSNPAISTIPIGCKTADHLETSVKAAAKGPLPTDILHRLHEIAAMVPCRPWEEPMILPFGKSYFGPGIANMGAAVQVGKLKPDQN</sequence>
<dbReference type="PATRIC" id="fig|1263867.3.peg.3802"/>